<organism evidence="2">
    <name type="scientific">Tuwongella immobilis</name>
    <dbReference type="NCBI Taxonomy" id="692036"/>
    <lineage>
        <taxon>Bacteria</taxon>
        <taxon>Pseudomonadati</taxon>
        <taxon>Planctomycetota</taxon>
        <taxon>Planctomycetia</taxon>
        <taxon>Gemmatales</taxon>
        <taxon>Gemmataceae</taxon>
        <taxon>Tuwongella</taxon>
    </lineage>
</organism>
<feature type="transmembrane region" description="Helical" evidence="1">
    <location>
        <begin position="225"/>
        <end position="245"/>
    </location>
</feature>
<evidence type="ECO:0000313" key="2">
    <source>
        <dbReference type="EMBL" id="VIP04269.1"/>
    </source>
</evidence>
<evidence type="ECO:0000256" key="1">
    <source>
        <dbReference type="SAM" id="Phobius"/>
    </source>
</evidence>
<proteinExistence type="predicted"/>
<gene>
    <name evidence="2" type="ORF">GMBLW1_49240</name>
</gene>
<feature type="transmembrane region" description="Helical" evidence="1">
    <location>
        <begin position="257"/>
        <end position="280"/>
    </location>
</feature>
<dbReference type="AlphaFoldDB" id="A0A6C2YTA7"/>
<dbReference type="Proteomes" id="UP000464378">
    <property type="component" value="Chromosome"/>
</dbReference>
<sequence length="409" mass="43541">MTALPMQHQSIQKSACVWVAMLCGIVVGCEPSLEVRTPFQPQLPKVEPATLTITRTEQWTGSVHRHTVYVNGNNVGLIRNGETLSFQFMPSINGTNSIYVEGYDPIVTNPVTNTESLKVGSGGAVSATTEWGGNLLVPKLELRATVINSGSFPGGDQDRIQAAVAAAQAEIDDPNALVPAWYRKALKATHTPKTQDIYGGTGVNGSTTIVTAEPKIESKMIKSSYTLAIALFAFASAIFCWREVFSRNGLFASSDTVDAIVASVLVFAVGVGGALGLAWVGGWLLTTGSGIVCPIIAGEDSYLPEHYAQLTALWFMMLLATLFIAVLYVVYPVARLFFASRMTSFGGSGHSGDRSAHLRHILRAGMKALLIAGAGLIARQFGEWMIGLIVVFVATVVAAIFDPSPANDS</sequence>
<dbReference type="RefSeq" id="WP_162659370.1">
    <property type="nucleotide sequence ID" value="NZ_LR593887.1"/>
</dbReference>
<keyword evidence="3" id="KW-1185">Reference proteome</keyword>
<protein>
    <submittedName>
        <fullName evidence="2">Uncharacterized protein</fullName>
    </submittedName>
</protein>
<keyword evidence="1" id="KW-1133">Transmembrane helix</keyword>
<keyword evidence="1" id="KW-0812">Transmembrane</keyword>
<feature type="transmembrane region" description="Helical" evidence="1">
    <location>
        <begin position="312"/>
        <end position="339"/>
    </location>
</feature>
<name>A0A6C2YTA7_9BACT</name>
<dbReference type="EMBL" id="LR586016">
    <property type="protein sequence ID" value="VIP04269.1"/>
    <property type="molecule type" value="Genomic_DNA"/>
</dbReference>
<dbReference type="EMBL" id="LR593887">
    <property type="protein sequence ID" value="VTS05901.1"/>
    <property type="molecule type" value="Genomic_DNA"/>
</dbReference>
<accession>A0A6C2YTA7</accession>
<feature type="transmembrane region" description="Helical" evidence="1">
    <location>
        <begin position="384"/>
        <end position="401"/>
    </location>
</feature>
<evidence type="ECO:0000313" key="3">
    <source>
        <dbReference type="Proteomes" id="UP000464378"/>
    </source>
</evidence>
<keyword evidence="1" id="KW-0472">Membrane</keyword>
<reference evidence="2" key="1">
    <citation type="submission" date="2019-04" db="EMBL/GenBank/DDBJ databases">
        <authorList>
            <consortium name="Science for Life Laboratories"/>
        </authorList>
    </citation>
    <scope>NUCLEOTIDE SEQUENCE</scope>
    <source>
        <strain evidence="2">MBLW1</strain>
    </source>
</reference>
<dbReference type="InParanoid" id="A0A6C2YTA7"/>
<dbReference type="KEGG" id="tim:GMBLW1_49240"/>